<sequence>MAKPQNRTVSVMPYFERPESDAQQLFNFQFEFKKGNAQALAGMYKKLYEVAYKTINNRSRTNERIAALSATERQQKAHDAVTYIIEQYLKRPAFVITNSITGYLYTRINWELYGKDHQYKRDQMVVYTDKLPERNGARIKYKYLVKDVITGIDTTYESVAELYLNPAFKGLRKKRLVESIRTGRKWKNYIFNILEVIE</sequence>
<organism evidence="1">
    <name type="scientific">Siphoviridae sp. ctzm5103</name>
    <dbReference type="NCBI Taxonomy" id="2825750"/>
    <lineage>
        <taxon>Viruses</taxon>
        <taxon>Duplodnaviria</taxon>
        <taxon>Heunggongvirae</taxon>
        <taxon>Uroviricota</taxon>
        <taxon>Caudoviricetes</taxon>
    </lineage>
</organism>
<dbReference type="EMBL" id="BK015926">
    <property type="protein sequence ID" value="DAF85427.1"/>
    <property type="molecule type" value="Genomic_DNA"/>
</dbReference>
<proteinExistence type="predicted"/>
<name>A0A8S5TTB0_9CAUD</name>
<reference evidence="1" key="1">
    <citation type="journal article" date="2021" name="Proc. Natl. Acad. Sci. U.S.A.">
        <title>A Catalog of Tens of Thousands of Viruses from Human Metagenomes Reveals Hidden Associations with Chronic Diseases.</title>
        <authorList>
            <person name="Tisza M.J."/>
            <person name="Buck C.B."/>
        </authorList>
    </citation>
    <scope>NUCLEOTIDE SEQUENCE</scope>
    <source>
        <strain evidence="1">Ctzm5103</strain>
    </source>
</reference>
<accession>A0A8S5TTB0</accession>
<protein>
    <submittedName>
        <fullName evidence="1">Uncharacterized protein</fullName>
    </submittedName>
</protein>
<evidence type="ECO:0000313" key="1">
    <source>
        <dbReference type="EMBL" id="DAF85427.1"/>
    </source>
</evidence>